<dbReference type="OrthoDB" id="2199792at2"/>
<dbReference type="InterPro" id="IPR041033">
    <property type="entry name" value="SpaA_PFL_dom_1"/>
</dbReference>
<comment type="caution">
    <text evidence="4">The sequence shown here is derived from an EMBL/GenBank/DDBJ whole genome shotgun (WGS) entry which is preliminary data.</text>
</comment>
<evidence type="ECO:0000256" key="1">
    <source>
        <dbReference type="SAM" id="Phobius"/>
    </source>
</evidence>
<evidence type="ECO:0000313" key="5">
    <source>
        <dbReference type="Proteomes" id="UP000013785"/>
    </source>
</evidence>
<evidence type="ECO:0000259" key="3">
    <source>
        <dbReference type="Pfam" id="PF17802"/>
    </source>
</evidence>
<dbReference type="Gene3D" id="2.60.40.740">
    <property type="match status" value="1"/>
</dbReference>
<dbReference type="Gene3D" id="2.60.40.10">
    <property type="entry name" value="Immunoglobulins"/>
    <property type="match status" value="2"/>
</dbReference>
<feature type="transmembrane region" description="Helical" evidence="1">
    <location>
        <begin position="545"/>
        <end position="563"/>
    </location>
</feature>
<evidence type="ECO:0000313" key="4">
    <source>
        <dbReference type="EMBL" id="EOL45519.1"/>
    </source>
</evidence>
<dbReference type="InterPro" id="IPR032364">
    <property type="entry name" value="GramPos_pilinD1_N"/>
</dbReference>
<accession>R3TVB3</accession>
<dbReference type="AlphaFoldDB" id="R3TVB3"/>
<dbReference type="PATRIC" id="fig|1158610.3.peg.1392"/>
<dbReference type="InterPro" id="IPR048052">
    <property type="entry name" value="FM1-like"/>
</dbReference>
<feature type="domain" description="Gram-positive pilin subunit D1 N-terminal" evidence="2">
    <location>
        <begin position="52"/>
        <end position="200"/>
    </location>
</feature>
<keyword evidence="1" id="KW-1133">Transmembrane helix</keyword>
<feature type="domain" description="SpaA-like prealbumin fold" evidence="3">
    <location>
        <begin position="401"/>
        <end position="522"/>
    </location>
</feature>
<dbReference type="eggNOG" id="COG4932">
    <property type="taxonomic scope" value="Bacteria"/>
</dbReference>
<keyword evidence="1" id="KW-0472">Membrane</keyword>
<dbReference type="HOGENOM" id="CLU_029024_1_1_9"/>
<dbReference type="Pfam" id="PF16555">
    <property type="entry name" value="GramPos_pilinD1"/>
    <property type="match status" value="1"/>
</dbReference>
<dbReference type="NCBIfam" id="TIGR04226">
    <property type="entry name" value="RrgB_K2N_iso_D2"/>
    <property type="match status" value="1"/>
</dbReference>
<dbReference type="Proteomes" id="UP000013785">
    <property type="component" value="Unassembled WGS sequence"/>
</dbReference>
<reference evidence="4 5" key="1">
    <citation type="submission" date="2013-02" db="EMBL/GenBank/DDBJ databases">
        <title>The Genome Sequence of Enterococcus phoeniculicola BAA-412.</title>
        <authorList>
            <consortium name="The Broad Institute Genome Sequencing Platform"/>
            <consortium name="The Broad Institute Genome Sequencing Center for Infectious Disease"/>
            <person name="Earl A.M."/>
            <person name="Gilmore M.S."/>
            <person name="Lebreton F."/>
            <person name="Walker B."/>
            <person name="Young S.K."/>
            <person name="Zeng Q."/>
            <person name="Gargeya S."/>
            <person name="Fitzgerald M."/>
            <person name="Haas B."/>
            <person name="Abouelleil A."/>
            <person name="Alvarado L."/>
            <person name="Arachchi H.M."/>
            <person name="Berlin A.M."/>
            <person name="Chapman S.B."/>
            <person name="Dewar J."/>
            <person name="Goldberg J."/>
            <person name="Griggs A."/>
            <person name="Gujja S."/>
            <person name="Hansen M."/>
            <person name="Howarth C."/>
            <person name="Imamovic A."/>
            <person name="Larimer J."/>
            <person name="McCowan C."/>
            <person name="Murphy C."/>
            <person name="Neiman D."/>
            <person name="Pearson M."/>
            <person name="Priest M."/>
            <person name="Roberts A."/>
            <person name="Saif S."/>
            <person name="Shea T."/>
            <person name="Sisk P."/>
            <person name="Sykes S."/>
            <person name="Wortman J."/>
            <person name="Nusbaum C."/>
            <person name="Birren B."/>
        </authorList>
    </citation>
    <scope>NUCLEOTIDE SEQUENCE [LARGE SCALE GENOMIC DNA]</scope>
    <source>
        <strain evidence="4 5">ATCC BAA-412</strain>
    </source>
</reference>
<dbReference type="EMBL" id="AJAT01000012">
    <property type="protein sequence ID" value="EOL45519.1"/>
    <property type="molecule type" value="Genomic_DNA"/>
</dbReference>
<protein>
    <submittedName>
        <fullName evidence="4">Fimbrial isopeptide formation D2 domain-containing protein</fullName>
    </submittedName>
</protein>
<dbReference type="NCBIfam" id="NF033902">
    <property type="entry name" value="iso_D2_wall_anc"/>
    <property type="match status" value="1"/>
</dbReference>
<keyword evidence="5" id="KW-1185">Reference proteome</keyword>
<dbReference type="InterPro" id="IPR013783">
    <property type="entry name" value="Ig-like_fold"/>
</dbReference>
<dbReference type="Pfam" id="PF17802">
    <property type="entry name" value="SpaA"/>
    <property type="match status" value="1"/>
</dbReference>
<keyword evidence="1" id="KW-0812">Transmembrane</keyword>
<sequence>MKNKKKNILTKVVVATTLFTAVGFVPVGSVLEAYAADELVSADAVADTTSSRSVTLWKYQVKDASELGDRGDGTFDPTVDKDVIPGIKFKVQRVTPIVGGTSLTNPREQKEGTDYTIDAGFTEQTITTDASGKAVLDLGVGRTNDGVYLITELPDDRTDLTSTDGKKVETPADPFFVYVPQTDRKDTGKLIYDVQVQPKNILESLVNPDKTIENDKGHSVQAGQDFEWELAAKIPAGLWQVASQAGEIDIYDAAGNITGTYTMVKGQPIVITDDTGVLQPNFSMTDKLDSQLTYNDGSAKVQVKKGDAGAWEDLATGDYTVSFDAATNTLKTTLTEAGLTKVGTTSNGYTDIQTIFTTKVAEGWNGILDNNFTINYQIPGQKPKTVTPPEEEKPKFYTGGFDIEKTGEDTKAVLAGAEFMIALTKADAEAGKFLASDGKAYDKGATLPTGVTFQLATSDASGRAEFNGLALDWEDKNGDKLVQEEEVSRSYWVVETKAPEGYELLKEPVEVKVDLSTADNTLVELDIVDKPKTDLPFTGGEGTTLLIAIALGAITIGTAAIAIDKKRRKA</sequence>
<organism evidence="4 5">
    <name type="scientific">Enterococcus phoeniculicola ATCC BAA-412</name>
    <dbReference type="NCBI Taxonomy" id="1158610"/>
    <lineage>
        <taxon>Bacteria</taxon>
        <taxon>Bacillati</taxon>
        <taxon>Bacillota</taxon>
        <taxon>Bacilli</taxon>
        <taxon>Lactobacillales</taxon>
        <taxon>Enterococcaceae</taxon>
        <taxon>Enterococcus</taxon>
    </lineage>
</organism>
<evidence type="ECO:0000259" key="2">
    <source>
        <dbReference type="Pfam" id="PF16555"/>
    </source>
</evidence>
<dbReference type="InterPro" id="IPR026466">
    <property type="entry name" value="Fim_isopep_form_D2_dom"/>
</dbReference>
<gene>
    <name evidence="4" type="ORF">UC3_01409</name>
</gene>
<proteinExistence type="predicted"/>
<name>R3TVB3_9ENTE</name>
<dbReference type="RefSeq" id="WP_010768072.1">
    <property type="nucleotide sequence ID" value="NZ_ASWE01000003.1"/>
</dbReference>
<dbReference type="STRING" id="154621.RV11_GL000043"/>